<accession>A0A8T2XWT1</accession>
<dbReference type="Proteomes" id="UP000807159">
    <property type="component" value="Chromosome 10"/>
</dbReference>
<sequence>MAWEPGLEASLACSVEYSEPLVESDSLEAFHLSSKDCSGRYPLWHVISDNRVLPNSWPNQDIINRPWVCFTFP</sequence>
<protein>
    <submittedName>
        <fullName evidence="1">Uncharacterized protein</fullName>
    </submittedName>
</protein>
<proteinExistence type="predicted"/>
<organism evidence="1 2">
    <name type="scientific">Populus deltoides</name>
    <name type="common">Eastern poplar</name>
    <name type="synonym">Eastern cottonwood</name>
    <dbReference type="NCBI Taxonomy" id="3696"/>
    <lineage>
        <taxon>Eukaryota</taxon>
        <taxon>Viridiplantae</taxon>
        <taxon>Streptophyta</taxon>
        <taxon>Embryophyta</taxon>
        <taxon>Tracheophyta</taxon>
        <taxon>Spermatophyta</taxon>
        <taxon>Magnoliopsida</taxon>
        <taxon>eudicotyledons</taxon>
        <taxon>Gunneridae</taxon>
        <taxon>Pentapetalae</taxon>
        <taxon>rosids</taxon>
        <taxon>fabids</taxon>
        <taxon>Malpighiales</taxon>
        <taxon>Salicaceae</taxon>
        <taxon>Saliceae</taxon>
        <taxon>Populus</taxon>
    </lineage>
</organism>
<evidence type="ECO:0000313" key="2">
    <source>
        <dbReference type="Proteomes" id="UP000807159"/>
    </source>
</evidence>
<comment type="caution">
    <text evidence="1">The sequence shown here is derived from an EMBL/GenBank/DDBJ whole genome shotgun (WGS) entry which is preliminary data.</text>
</comment>
<keyword evidence="2" id="KW-1185">Reference proteome</keyword>
<dbReference type="AlphaFoldDB" id="A0A8T2XWT1"/>
<name>A0A8T2XWT1_POPDE</name>
<reference evidence="1" key="1">
    <citation type="journal article" date="2021" name="J. Hered.">
        <title>Genome Assembly of Salicaceae Populus deltoides (Eastern Cottonwood) I-69 Based on Nanopore Sequencing and Hi-C Technologies.</title>
        <authorList>
            <person name="Bai S."/>
            <person name="Wu H."/>
            <person name="Zhang J."/>
            <person name="Pan Z."/>
            <person name="Zhao W."/>
            <person name="Li Z."/>
            <person name="Tong C."/>
        </authorList>
    </citation>
    <scope>NUCLEOTIDE SEQUENCE</scope>
    <source>
        <tissue evidence="1">Leaf</tissue>
    </source>
</reference>
<dbReference type="EMBL" id="JACEGQ020000010">
    <property type="protein sequence ID" value="KAH8497300.1"/>
    <property type="molecule type" value="Genomic_DNA"/>
</dbReference>
<gene>
    <name evidence="1" type="ORF">H0E87_019833</name>
</gene>
<evidence type="ECO:0000313" key="1">
    <source>
        <dbReference type="EMBL" id="KAH8497300.1"/>
    </source>
</evidence>